<name>A0A426ZUL7_ENSVE</name>
<dbReference type="PANTHER" id="PTHR45839:SF7">
    <property type="entry name" value="SUCROSE SYNTHASE 1"/>
    <property type="match status" value="1"/>
</dbReference>
<evidence type="ECO:0000256" key="3">
    <source>
        <dbReference type="ARBA" id="ARBA00022676"/>
    </source>
</evidence>
<dbReference type="EC" id="2.4.1.13" evidence="2"/>
<dbReference type="Proteomes" id="UP000287651">
    <property type="component" value="Unassembled WGS sequence"/>
</dbReference>
<proteinExistence type="inferred from homology"/>
<organism evidence="6 7">
    <name type="scientific">Ensete ventricosum</name>
    <name type="common">Abyssinian banana</name>
    <name type="synonym">Musa ensete</name>
    <dbReference type="NCBI Taxonomy" id="4639"/>
    <lineage>
        <taxon>Eukaryota</taxon>
        <taxon>Viridiplantae</taxon>
        <taxon>Streptophyta</taxon>
        <taxon>Embryophyta</taxon>
        <taxon>Tracheophyta</taxon>
        <taxon>Spermatophyta</taxon>
        <taxon>Magnoliopsida</taxon>
        <taxon>Liliopsida</taxon>
        <taxon>Zingiberales</taxon>
        <taxon>Musaceae</taxon>
        <taxon>Ensete</taxon>
    </lineage>
</organism>
<evidence type="ECO:0000256" key="1">
    <source>
        <dbReference type="ARBA" id="ARBA00005894"/>
    </source>
</evidence>
<keyword evidence="3" id="KW-0328">Glycosyltransferase</keyword>
<comment type="caution">
    <text evidence="6">The sequence shown here is derived from an EMBL/GenBank/DDBJ whole genome shotgun (WGS) entry which is preliminary data.</text>
</comment>
<dbReference type="AlphaFoldDB" id="A0A426ZUL7"/>
<dbReference type="EMBL" id="AMZH03004960">
    <property type="protein sequence ID" value="RRT67664.1"/>
    <property type="molecule type" value="Genomic_DNA"/>
</dbReference>
<dbReference type="Gene3D" id="3.40.50.2000">
    <property type="entry name" value="Glycogen Phosphorylase B"/>
    <property type="match status" value="1"/>
</dbReference>
<gene>
    <name evidence="6" type="ORF">B296_00039045</name>
</gene>
<comment type="similarity">
    <text evidence="1">Belongs to the glycosyltransferase 1 family. Plant sucrose synthase subfamily.</text>
</comment>
<evidence type="ECO:0000256" key="4">
    <source>
        <dbReference type="ARBA" id="ARBA00022679"/>
    </source>
</evidence>
<protein>
    <recommendedName>
        <fullName evidence="2">sucrose synthase</fullName>
        <ecNumber evidence="2">2.4.1.13</ecNumber>
    </recommendedName>
</protein>
<keyword evidence="4" id="KW-0808">Transferase</keyword>
<reference evidence="6 7" key="1">
    <citation type="journal article" date="2014" name="Agronomy (Basel)">
        <title>A Draft Genome Sequence for Ensete ventricosum, the Drought-Tolerant Tree Against Hunger.</title>
        <authorList>
            <person name="Harrison J."/>
            <person name="Moore K.A."/>
            <person name="Paszkiewicz K."/>
            <person name="Jones T."/>
            <person name="Grant M."/>
            <person name="Ambacheew D."/>
            <person name="Muzemil S."/>
            <person name="Studholme D.J."/>
        </authorList>
    </citation>
    <scope>NUCLEOTIDE SEQUENCE [LARGE SCALE GENOMIC DNA]</scope>
</reference>
<dbReference type="InterPro" id="IPR012820">
    <property type="entry name" value="Sucrose_synthase_pln/cyn"/>
</dbReference>
<evidence type="ECO:0000256" key="5">
    <source>
        <dbReference type="ARBA" id="ARBA00049030"/>
    </source>
</evidence>
<dbReference type="GO" id="GO:0016157">
    <property type="term" value="F:sucrose synthase activity"/>
    <property type="evidence" value="ECO:0007669"/>
    <property type="project" value="UniProtKB-EC"/>
</dbReference>
<accession>A0A426ZUL7</accession>
<dbReference type="PANTHER" id="PTHR45839">
    <property type="match status" value="1"/>
</dbReference>
<dbReference type="SUPFAM" id="SSF53756">
    <property type="entry name" value="UDP-Glycosyltransferase/glycogen phosphorylase"/>
    <property type="match status" value="1"/>
</dbReference>
<comment type="catalytic activity">
    <reaction evidence="5">
        <text>an NDP-alpha-D-glucose + D-fructose = a ribonucleoside 5'-diphosphate + sucrose + H(+)</text>
        <dbReference type="Rhea" id="RHEA:16241"/>
        <dbReference type="ChEBI" id="CHEBI:15378"/>
        <dbReference type="ChEBI" id="CHEBI:17992"/>
        <dbReference type="ChEBI" id="CHEBI:37721"/>
        <dbReference type="ChEBI" id="CHEBI:57930"/>
        <dbReference type="ChEBI" id="CHEBI:76533"/>
        <dbReference type="EC" id="2.4.1.13"/>
    </reaction>
</comment>
<evidence type="ECO:0000256" key="2">
    <source>
        <dbReference type="ARBA" id="ARBA00012540"/>
    </source>
</evidence>
<dbReference type="GO" id="GO:0005985">
    <property type="term" value="P:sucrose metabolic process"/>
    <property type="evidence" value="ECO:0007669"/>
    <property type="project" value="InterPro"/>
</dbReference>
<dbReference type="Pfam" id="PF00534">
    <property type="entry name" value="Glycos_transf_1"/>
    <property type="match status" value="1"/>
</dbReference>
<evidence type="ECO:0000313" key="7">
    <source>
        <dbReference type="Proteomes" id="UP000287651"/>
    </source>
</evidence>
<dbReference type="InterPro" id="IPR001296">
    <property type="entry name" value="Glyco_trans_1"/>
</dbReference>
<evidence type="ECO:0000313" key="6">
    <source>
        <dbReference type="EMBL" id="RRT67664.1"/>
    </source>
</evidence>
<sequence>MTCGLPTFATAYGGPAEIIVHGVSGFHIDPYQKDKAAEILVGFFEKCKEDSTHWDKISQGGLQRIYEKYALLLLFLWLSMRRAVAMDRLFEAAAAEESLEDGPN</sequence>